<evidence type="ECO:0000313" key="7">
    <source>
        <dbReference type="EMBL" id="KAB5607451.1"/>
    </source>
</evidence>
<dbReference type="GO" id="GO:0005886">
    <property type="term" value="C:plasma membrane"/>
    <property type="evidence" value="ECO:0007669"/>
    <property type="project" value="UniProtKB-SubCell"/>
</dbReference>
<dbReference type="EMBL" id="RQSP01000011">
    <property type="protein sequence ID" value="KAB5607451.1"/>
    <property type="molecule type" value="Genomic_DNA"/>
</dbReference>
<sequence length="493" mass="52649">MRRGLVLNLIGNVTFFVCGYAIHFFVGGYASAAGYGVVGTIITVLDFEYLFTSNGARQSLARNLASRRYDVRDTIVKALVVQAAVIALFFIVDFAGAPLLAGALNDDDLTGYFRMAAFLLPANGLYIIMLGINEGLQHFGRSASLYTFYSLIKLGTIPLILVAFPHDPAMGVEVGYLSSMIVTIAVGGVMFLTLSRSSAGGTGGGGASGETRATRRIAWREVVRDTFSFSLFFIMASLILSADTLVVKALVTPASMTGYYTGAVNFGKTTYYLLQAFAVVILPVVSRLLAAGAASRAKAVGKARDLVLVAFAFVLPIAVTISATAEGLLSAFYRDDFAVAAPALSCLALSGFFMGMTVVFNMILNAEKDTHFSDVLSITSLIVVLPVFAAAARFGGITVVAASSMICTFVTMTISYLRLRARFADVMTARAWVVVAVNAAVWAALHIADQTVHIRYFALLALCYAVLYAAYLAVLFATRLIDRTFIHSLKDAG</sequence>
<feature type="transmembrane region" description="Helical" evidence="6">
    <location>
        <begin position="271"/>
        <end position="294"/>
    </location>
</feature>
<keyword evidence="2" id="KW-1003">Cell membrane</keyword>
<feature type="transmembrane region" description="Helical" evidence="6">
    <location>
        <begin position="5"/>
        <end position="26"/>
    </location>
</feature>
<dbReference type="InterPro" id="IPR050833">
    <property type="entry name" value="Poly_Biosynth_Transport"/>
</dbReference>
<dbReference type="GO" id="GO:0015297">
    <property type="term" value="F:antiporter activity"/>
    <property type="evidence" value="ECO:0007669"/>
    <property type="project" value="InterPro"/>
</dbReference>
<feature type="transmembrane region" description="Helical" evidence="6">
    <location>
        <begin position="397"/>
        <end position="417"/>
    </location>
</feature>
<keyword evidence="4 6" id="KW-1133">Transmembrane helix</keyword>
<dbReference type="Pfam" id="PF01554">
    <property type="entry name" value="MatE"/>
    <property type="match status" value="1"/>
</dbReference>
<feature type="transmembrane region" description="Helical" evidence="6">
    <location>
        <begin position="429"/>
        <end position="448"/>
    </location>
</feature>
<protein>
    <recommendedName>
        <fullName evidence="9">Polysaccharide biosynthesis protein</fullName>
    </recommendedName>
</protein>
<evidence type="ECO:0000256" key="4">
    <source>
        <dbReference type="ARBA" id="ARBA00022989"/>
    </source>
</evidence>
<feature type="transmembrane region" description="Helical" evidence="6">
    <location>
        <begin position="229"/>
        <end position="251"/>
    </location>
</feature>
<dbReference type="InterPro" id="IPR002528">
    <property type="entry name" value="MATE_fam"/>
</dbReference>
<feature type="transmembrane region" description="Helical" evidence="6">
    <location>
        <begin position="32"/>
        <end position="53"/>
    </location>
</feature>
<dbReference type="GO" id="GO:0042910">
    <property type="term" value="F:xenobiotic transmembrane transporter activity"/>
    <property type="evidence" value="ECO:0007669"/>
    <property type="project" value="InterPro"/>
</dbReference>
<evidence type="ECO:0008006" key="9">
    <source>
        <dbReference type="Google" id="ProtNLM"/>
    </source>
</evidence>
<dbReference type="PANTHER" id="PTHR30250:SF26">
    <property type="entry name" value="PSMA PROTEIN"/>
    <property type="match status" value="1"/>
</dbReference>
<comment type="subcellular location">
    <subcellularLocation>
        <location evidence="1">Cell membrane</location>
        <topology evidence="1">Multi-pass membrane protein</topology>
    </subcellularLocation>
</comment>
<feature type="transmembrane region" description="Helical" evidence="6">
    <location>
        <begin position="144"/>
        <end position="164"/>
    </location>
</feature>
<dbReference type="PANTHER" id="PTHR30250">
    <property type="entry name" value="PST FAMILY PREDICTED COLANIC ACID TRANSPORTER"/>
    <property type="match status" value="1"/>
</dbReference>
<evidence type="ECO:0000313" key="8">
    <source>
        <dbReference type="Proteomes" id="UP000326336"/>
    </source>
</evidence>
<evidence type="ECO:0000256" key="5">
    <source>
        <dbReference type="ARBA" id="ARBA00023136"/>
    </source>
</evidence>
<evidence type="ECO:0000256" key="3">
    <source>
        <dbReference type="ARBA" id="ARBA00022692"/>
    </source>
</evidence>
<name>A0A5N5RL01_9BIFI</name>
<feature type="transmembrane region" description="Helical" evidence="6">
    <location>
        <begin position="74"/>
        <end position="92"/>
    </location>
</feature>
<accession>A0A5N5RL01</accession>
<feature type="transmembrane region" description="Helical" evidence="6">
    <location>
        <begin position="337"/>
        <end position="360"/>
    </location>
</feature>
<keyword evidence="5 6" id="KW-0472">Membrane</keyword>
<keyword evidence="3 6" id="KW-0812">Transmembrane</keyword>
<gene>
    <name evidence="7" type="ORF">EHS19_04600</name>
</gene>
<keyword evidence="8" id="KW-1185">Reference proteome</keyword>
<feature type="transmembrane region" description="Helical" evidence="6">
    <location>
        <begin position="454"/>
        <end position="477"/>
    </location>
</feature>
<organism evidence="7 8">
    <name type="scientific">Bifidobacterium jacchi</name>
    <dbReference type="NCBI Taxonomy" id="2490545"/>
    <lineage>
        <taxon>Bacteria</taxon>
        <taxon>Bacillati</taxon>
        <taxon>Actinomycetota</taxon>
        <taxon>Actinomycetes</taxon>
        <taxon>Bifidobacteriales</taxon>
        <taxon>Bifidobacteriaceae</taxon>
        <taxon>Bifidobacterium</taxon>
    </lineage>
</organism>
<feature type="transmembrane region" description="Helical" evidence="6">
    <location>
        <begin position="112"/>
        <end position="132"/>
    </location>
</feature>
<evidence type="ECO:0000256" key="1">
    <source>
        <dbReference type="ARBA" id="ARBA00004651"/>
    </source>
</evidence>
<evidence type="ECO:0000256" key="6">
    <source>
        <dbReference type="SAM" id="Phobius"/>
    </source>
</evidence>
<dbReference type="OrthoDB" id="3239531at2"/>
<reference evidence="7 8" key="1">
    <citation type="journal article" date="2019" name="Int. J. Syst. Evol. Microbiol.">
        <title>Bifidobacterium jacchi sp. nov., isolated from the faeces of a baby common marmoset (Callithrix jacchus).</title>
        <authorList>
            <person name="Modesto M."/>
            <person name="Watanabe K."/>
            <person name="Arita M."/>
            <person name="Satti M."/>
            <person name="Oki K."/>
            <person name="Sciavilla P."/>
            <person name="Patavino C."/>
            <person name="Camma C."/>
            <person name="Michelini S."/>
            <person name="Sgorbati B."/>
            <person name="Mattarelli P."/>
        </authorList>
    </citation>
    <scope>NUCLEOTIDE SEQUENCE [LARGE SCALE GENOMIC DNA]</scope>
    <source>
        <strain evidence="7 8">MRM 9.3</strain>
    </source>
</reference>
<dbReference type="RefSeq" id="WP_151916611.1">
    <property type="nucleotide sequence ID" value="NZ_RQSP01000011.1"/>
</dbReference>
<dbReference type="AlphaFoldDB" id="A0A5N5RL01"/>
<feature type="transmembrane region" description="Helical" evidence="6">
    <location>
        <begin position="372"/>
        <end position="391"/>
    </location>
</feature>
<dbReference type="Proteomes" id="UP000326336">
    <property type="component" value="Unassembled WGS sequence"/>
</dbReference>
<proteinExistence type="predicted"/>
<feature type="transmembrane region" description="Helical" evidence="6">
    <location>
        <begin position="306"/>
        <end position="325"/>
    </location>
</feature>
<comment type="caution">
    <text evidence="7">The sequence shown here is derived from an EMBL/GenBank/DDBJ whole genome shotgun (WGS) entry which is preliminary data.</text>
</comment>
<evidence type="ECO:0000256" key="2">
    <source>
        <dbReference type="ARBA" id="ARBA00022475"/>
    </source>
</evidence>
<feature type="transmembrane region" description="Helical" evidence="6">
    <location>
        <begin position="176"/>
        <end position="194"/>
    </location>
</feature>